<keyword evidence="2" id="KW-1185">Reference proteome</keyword>
<evidence type="ECO:0000313" key="2">
    <source>
        <dbReference type="Proteomes" id="UP000029267"/>
    </source>
</evidence>
<accession>A0ABU6BHU3</accession>
<organism evidence="1 2">
    <name type="scientific">Geobacillus icigianus</name>
    <dbReference type="NCBI Taxonomy" id="1430331"/>
    <lineage>
        <taxon>Bacteria</taxon>
        <taxon>Bacillati</taxon>
        <taxon>Bacillota</taxon>
        <taxon>Bacilli</taxon>
        <taxon>Bacillales</taxon>
        <taxon>Anoxybacillaceae</taxon>
        <taxon>Geobacillus</taxon>
    </lineage>
</organism>
<name>A0ABU6BHU3_9BACL</name>
<protein>
    <submittedName>
        <fullName evidence="1">Uncharacterized protein</fullName>
    </submittedName>
</protein>
<dbReference type="EMBL" id="JPYA02000003">
    <property type="protein sequence ID" value="MEB3751527.1"/>
    <property type="molecule type" value="Genomic_DNA"/>
</dbReference>
<dbReference type="Proteomes" id="UP000029267">
    <property type="component" value="Unassembled WGS sequence"/>
</dbReference>
<proteinExistence type="predicted"/>
<gene>
    <name evidence="1" type="ORF">EP10_002382</name>
</gene>
<evidence type="ECO:0000313" key="1">
    <source>
        <dbReference type="EMBL" id="MEB3751527.1"/>
    </source>
</evidence>
<reference evidence="1 2" key="1">
    <citation type="journal article" date="2014" name="Genome Announc.">
        <title>Draft Genome Sequence of Geobacillus icigianus Strain G1w1T Isolated from Hot Springs in the Valley of Geysers, Kamchatka (Russian Federation).</title>
        <authorList>
            <person name="Bryanskaya A.V."/>
            <person name="Rozanov A.S."/>
            <person name="Logacheva M.D."/>
            <person name="Kotenko A.V."/>
            <person name="Peltek S.E."/>
        </authorList>
    </citation>
    <scope>NUCLEOTIDE SEQUENCE [LARGE SCALE GENOMIC DNA]</scope>
    <source>
        <strain evidence="1 2">G1w1</strain>
    </source>
</reference>
<sequence length="56" mass="6205">MDENTRRATGLFFHRKGRPNALGASLRCLMGKAKGFTDVWRADGADGRRLANDRGI</sequence>
<comment type="caution">
    <text evidence="1">The sequence shown here is derived from an EMBL/GenBank/DDBJ whole genome shotgun (WGS) entry which is preliminary data.</text>
</comment>